<protein>
    <submittedName>
        <fullName evidence="1">Uncharacterized protein</fullName>
    </submittedName>
</protein>
<organism evidence="1">
    <name type="scientific">marine sediment metagenome</name>
    <dbReference type="NCBI Taxonomy" id="412755"/>
    <lineage>
        <taxon>unclassified sequences</taxon>
        <taxon>metagenomes</taxon>
        <taxon>ecological metagenomes</taxon>
    </lineage>
</organism>
<name>X1BEF1_9ZZZZ</name>
<evidence type="ECO:0000313" key="1">
    <source>
        <dbReference type="EMBL" id="GAG82473.1"/>
    </source>
</evidence>
<dbReference type="InterPro" id="IPR029063">
    <property type="entry name" value="SAM-dependent_MTases_sf"/>
</dbReference>
<gene>
    <name evidence="1" type="ORF">S01H4_31708</name>
</gene>
<comment type="caution">
    <text evidence="1">The sequence shown here is derived from an EMBL/GenBank/DDBJ whole genome shotgun (WGS) entry which is preliminary data.</text>
</comment>
<accession>X1BEF1</accession>
<dbReference type="AlphaFoldDB" id="X1BEF1"/>
<proteinExistence type="predicted"/>
<dbReference type="Gene3D" id="3.40.50.150">
    <property type="entry name" value="Vaccinia Virus protein VP39"/>
    <property type="match status" value="1"/>
</dbReference>
<feature type="non-terminal residue" evidence="1">
    <location>
        <position position="1"/>
    </location>
</feature>
<reference evidence="1" key="1">
    <citation type="journal article" date="2014" name="Front. Microbiol.">
        <title>High frequency of phylogenetically diverse reductive dehalogenase-homologous genes in deep subseafloor sedimentary metagenomes.</title>
        <authorList>
            <person name="Kawai M."/>
            <person name="Futagami T."/>
            <person name="Toyoda A."/>
            <person name="Takaki Y."/>
            <person name="Nishi S."/>
            <person name="Hori S."/>
            <person name="Arai W."/>
            <person name="Tsubouchi T."/>
            <person name="Morono Y."/>
            <person name="Uchiyama I."/>
            <person name="Ito T."/>
            <person name="Fujiyama A."/>
            <person name="Inagaki F."/>
            <person name="Takami H."/>
        </authorList>
    </citation>
    <scope>NUCLEOTIDE SEQUENCE</scope>
    <source>
        <strain evidence="1">Expedition CK06-06</strain>
    </source>
</reference>
<sequence length="81" mass="9809">LDTAFVTCLPLKAFSFSNVVYSIHLAGDKVFRFISKFCKRFNWHIDNFFPYNMSIERTFQFHTKKTKYINVNVFRFLKNRI</sequence>
<dbReference type="EMBL" id="BART01016498">
    <property type="protein sequence ID" value="GAG82473.1"/>
    <property type="molecule type" value="Genomic_DNA"/>
</dbReference>